<keyword evidence="3" id="KW-1185">Reference proteome</keyword>
<dbReference type="Proteomes" id="UP000054166">
    <property type="component" value="Unassembled WGS sequence"/>
</dbReference>
<feature type="compositionally biased region" description="Polar residues" evidence="1">
    <location>
        <begin position="90"/>
        <end position="100"/>
    </location>
</feature>
<dbReference type="EMBL" id="KN832976">
    <property type="protein sequence ID" value="KIM88704.1"/>
    <property type="molecule type" value="Genomic_DNA"/>
</dbReference>
<evidence type="ECO:0000313" key="3">
    <source>
        <dbReference type="Proteomes" id="UP000054166"/>
    </source>
</evidence>
<evidence type="ECO:0000256" key="1">
    <source>
        <dbReference type="SAM" id="MobiDB-lite"/>
    </source>
</evidence>
<reference evidence="3" key="2">
    <citation type="submission" date="2015-01" db="EMBL/GenBank/DDBJ databases">
        <title>Evolutionary Origins and Diversification of the Mycorrhizal Mutualists.</title>
        <authorList>
            <consortium name="DOE Joint Genome Institute"/>
            <consortium name="Mycorrhizal Genomics Consortium"/>
            <person name="Kohler A."/>
            <person name="Kuo A."/>
            <person name="Nagy L.G."/>
            <person name="Floudas D."/>
            <person name="Copeland A."/>
            <person name="Barry K.W."/>
            <person name="Cichocki N."/>
            <person name="Veneault-Fourrey C."/>
            <person name="LaButti K."/>
            <person name="Lindquist E.A."/>
            <person name="Lipzen A."/>
            <person name="Lundell T."/>
            <person name="Morin E."/>
            <person name="Murat C."/>
            <person name="Riley R."/>
            <person name="Ohm R."/>
            <person name="Sun H."/>
            <person name="Tunlid A."/>
            <person name="Henrissat B."/>
            <person name="Grigoriev I.V."/>
            <person name="Hibbett D.S."/>
            <person name="Martin F."/>
        </authorList>
    </citation>
    <scope>NUCLEOTIDE SEQUENCE [LARGE SCALE GENOMIC DNA]</scope>
    <source>
        <strain evidence="3">F 1598</strain>
    </source>
</reference>
<sequence length="371" mass="40785">MMNDSETLDGALSQDVVVHTSLAISPDLNALLEHDERTRGPHQPDASSPHFWQSPHSGSSNSIFPVGLPPPPRGNRKAVSRPATPKESESISTRSKTWSEATEPLPEPSDFSPLLTNPFINAPPQLSHPHRSNVREQSNIPQFSGTFETLDRVVDPEPDPPRDLLHPVGSCISSVSGAQEGSASPRLTDQPTVRAHSVPRVEKLIGRGKSIFSISGSQLHGDAQAVSGEDESDSSGPTKREAHKNCDQSQQHSKSSTKEGGVKTIAPPMTDSSQPSSPRSPQEPNYRRIFRTHRQHSPLRILLNHPFLPHLNHLSNSFLRHTFLLIESNTGYPRVRFIVSLISLLQKPSRRVTNQCHLPPIFSMQMSVLTS</sequence>
<name>A0A0C3GAE5_PILCF</name>
<dbReference type="InParanoid" id="A0A0C3GAE5"/>
<feature type="compositionally biased region" description="Basic and acidic residues" evidence="1">
    <location>
        <begin position="149"/>
        <end position="165"/>
    </location>
</feature>
<feature type="compositionally biased region" description="Polar residues" evidence="1">
    <location>
        <begin position="171"/>
        <end position="191"/>
    </location>
</feature>
<dbReference type="OrthoDB" id="2685493at2759"/>
<protein>
    <submittedName>
        <fullName evidence="2">Uncharacterized protein</fullName>
    </submittedName>
</protein>
<feature type="region of interest" description="Disordered" evidence="1">
    <location>
        <begin position="215"/>
        <end position="284"/>
    </location>
</feature>
<feature type="compositionally biased region" description="Low complexity" evidence="1">
    <location>
        <begin position="272"/>
        <end position="284"/>
    </location>
</feature>
<evidence type="ECO:0000313" key="2">
    <source>
        <dbReference type="EMBL" id="KIM88704.1"/>
    </source>
</evidence>
<feature type="compositionally biased region" description="Polar residues" evidence="1">
    <location>
        <begin position="50"/>
        <end position="63"/>
    </location>
</feature>
<dbReference type="HOGENOM" id="CLU_746196_0_0_1"/>
<feature type="region of interest" description="Disordered" evidence="1">
    <location>
        <begin position="37"/>
        <end position="201"/>
    </location>
</feature>
<proteinExistence type="predicted"/>
<reference evidence="2 3" key="1">
    <citation type="submission" date="2014-04" db="EMBL/GenBank/DDBJ databases">
        <authorList>
            <consortium name="DOE Joint Genome Institute"/>
            <person name="Kuo A."/>
            <person name="Tarkka M."/>
            <person name="Buscot F."/>
            <person name="Kohler A."/>
            <person name="Nagy L.G."/>
            <person name="Floudas D."/>
            <person name="Copeland A."/>
            <person name="Barry K.W."/>
            <person name="Cichocki N."/>
            <person name="Veneault-Fourrey C."/>
            <person name="LaButti K."/>
            <person name="Lindquist E.A."/>
            <person name="Lipzen A."/>
            <person name="Lundell T."/>
            <person name="Morin E."/>
            <person name="Murat C."/>
            <person name="Sun H."/>
            <person name="Tunlid A."/>
            <person name="Henrissat B."/>
            <person name="Grigoriev I.V."/>
            <person name="Hibbett D.S."/>
            <person name="Martin F."/>
            <person name="Nordberg H.P."/>
            <person name="Cantor M.N."/>
            <person name="Hua S.X."/>
        </authorList>
    </citation>
    <scope>NUCLEOTIDE SEQUENCE [LARGE SCALE GENOMIC DNA]</scope>
    <source>
        <strain evidence="2 3">F 1598</strain>
    </source>
</reference>
<dbReference type="AlphaFoldDB" id="A0A0C3GAE5"/>
<organism evidence="2 3">
    <name type="scientific">Piloderma croceum (strain F 1598)</name>
    <dbReference type="NCBI Taxonomy" id="765440"/>
    <lineage>
        <taxon>Eukaryota</taxon>
        <taxon>Fungi</taxon>
        <taxon>Dikarya</taxon>
        <taxon>Basidiomycota</taxon>
        <taxon>Agaricomycotina</taxon>
        <taxon>Agaricomycetes</taxon>
        <taxon>Agaricomycetidae</taxon>
        <taxon>Atheliales</taxon>
        <taxon>Atheliaceae</taxon>
        <taxon>Piloderma</taxon>
    </lineage>
</organism>
<feature type="compositionally biased region" description="Polar residues" evidence="1">
    <location>
        <begin position="135"/>
        <end position="147"/>
    </location>
</feature>
<gene>
    <name evidence="2" type="ORF">PILCRDRAFT_235704</name>
</gene>
<accession>A0A0C3GAE5</accession>